<proteinExistence type="predicted"/>
<dbReference type="SUPFAM" id="SSF53474">
    <property type="entry name" value="alpha/beta-Hydrolases"/>
    <property type="match status" value="1"/>
</dbReference>
<dbReference type="InterPro" id="IPR029058">
    <property type="entry name" value="AB_hydrolase_fold"/>
</dbReference>
<organism evidence="1 2">
    <name type="scientific">Plasmopara halstedii</name>
    <name type="common">Downy mildew of sunflower</name>
    <dbReference type="NCBI Taxonomy" id="4781"/>
    <lineage>
        <taxon>Eukaryota</taxon>
        <taxon>Sar</taxon>
        <taxon>Stramenopiles</taxon>
        <taxon>Oomycota</taxon>
        <taxon>Peronosporomycetes</taxon>
        <taxon>Peronosporales</taxon>
        <taxon>Peronosporaceae</taxon>
        <taxon>Plasmopara</taxon>
    </lineage>
</organism>
<name>A0A0P1APP3_PLAHL</name>
<dbReference type="PANTHER" id="PTHR22538">
    <property type="entry name" value="CILIA- AND FLAGELLA-ASSOCIATED PROTEIN 74"/>
    <property type="match status" value="1"/>
</dbReference>
<accession>A0A0P1APP3</accession>
<evidence type="ECO:0000313" key="2">
    <source>
        <dbReference type="Proteomes" id="UP000054928"/>
    </source>
</evidence>
<dbReference type="Proteomes" id="UP000054928">
    <property type="component" value="Unassembled WGS sequence"/>
</dbReference>
<reference evidence="2" key="1">
    <citation type="submission" date="2014-09" db="EMBL/GenBank/DDBJ databases">
        <authorList>
            <person name="Sharma Rahul"/>
            <person name="Thines Marco"/>
        </authorList>
    </citation>
    <scope>NUCLEOTIDE SEQUENCE [LARGE SCALE GENOMIC DNA]</scope>
</reference>
<keyword evidence="2" id="KW-1185">Reference proteome</keyword>
<dbReference type="OrthoDB" id="95392at2759"/>
<dbReference type="AlphaFoldDB" id="A0A0P1APP3"/>
<dbReference type="EMBL" id="CCYD01000653">
    <property type="protein sequence ID" value="CEG43273.1"/>
    <property type="molecule type" value="Genomic_DNA"/>
</dbReference>
<protein>
    <submittedName>
        <fullName evidence="1">Uncharacterized protein</fullName>
    </submittedName>
</protein>
<dbReference type="RefSeq" id="XP_024579642.1">
    <property type="nucleotide sequence ID" value="XM_024729245.1"/>
</dbReference>
<dbReference type="OMA" id="NANSCIA"/>
<sequence length="479" mass="53147">MKVFGQSTFDMFADPTVLDNEKDVLYDVFTTFTNAGIDYNYKFINGSVIIESTPANSESLNKRFSPCLDTELNKIPDINSIVAAINVAKRSNANSCIAGISYKAEKKGETYTVCALPTGFMIHGVNMDVLVEYIWNRTKIQPPTLDSSVHKCSSVASYISTTEVGRAMLTGQSYLTNTTRKLRAEVSWIFGSKDLPTCSCKSTPRPCIFIHGLGCSPELAENQDEFHKYWGDLTGHTPCCSSIKFARLDTVNFAWTDQTLQQKLCDRVLAVSDTSTDSRITDTIIVTHSMGNLILAGAIANGRCKLESSSTWVGMSGPMKGSMASDIIQESCAGNSNFVYDKLAKIIGKCPPTEALKSLAYEGGSFCSEELDAAYKAAQKVYREQVYALSCSENYFGLWSKYQAQFWIVAQMIPHKSSKNDGFVEFQSCAAEIPDSRFGSSYLDRFYRNSLNHFDMRFLAGDSSRSKSKMPLKWFECLL</sequence>
<dbReference type="GeneID" id="36408533"/>
<dbReference type="Gene3D" id="3.40.50.1820">
    <property type="entry name" value="alpha/beta hydrolase"/>
    <property type="match status" value="1"/>
</dbReference>
<evidence type="ECO:0000313" key="1">
    <source>
        <dbReference type="EMBL" id="CEG43273.1"/>
    </source>
</evidence>
<dbReference type="PANTHER" id="PTHR22538:SF1">
    <property type="entry name" value="VWFD DOMAIN-CONTAINING PROTEIN"/>
    <property type="match status" value="1"/>
</dbReference>